<feature type="compositionally biased region" description="Polar residues" evidence="1">
    <location>
        <begin position="522"/>
        <end position="536"/>
    </location>
</feature>
<accession>A0A517L0Z3</accession>
<evidence type="ECO:0000313" key="3">
    <source>
        <dbReference type="Proteomes" id="UP000316270"/>
    </source>
</evidence>
<dbReference type="PANTHER" id="PTHR36167:SF4">
    <property type="entry name" value="FUNGAL N-TERMINAL DOMAIN-CONTAINING PROTEIN"/>
    <property type="match status" value="1"/>
</dbReference>
<feature type="region of interest" description="Disordered" evidence="1">
    <location>
        <begin position="517"/>
        <end position="623"/>
    </location>
</feature>
<feature type="region of interest" description="Disordered" evidence="1">
    <location>
        <begin position="435"/>
        <end position="459"/>
    </location>
</feature>
<evidence type="ECO:0008006" key="4">
    <source>
        <dbReference type="Google" id="ProtNLM"/>
    </source>
</evidence>
<feature type="compositionally biased region" description="Low complexity" evidence="1">
    <location>
        <begin position="364"/>
        <end position="377"/>
    </location>
</feature>
<dbReference type="AlphaFoldDB" id="A0A517L0Z3"/>
<keyword evidence="3" id="KW-1185">Reference proteome</keyword>
<dbReference type="STRING" id="50376.A0A517L0Z3"/>
<feature type="compositionally biased region" description="Polar residues" evidence="1">
    <location>
        <begin position="378"/>
        <end position="396"/>
    </location>
</feature>
<sequence length="833" mass="91826">MDVAVGIVRMAGVGTKLSTALMCYAGGVADADKNMTDIAGDVALTSNVLASVGSFLKERDGGSVASPSALKDAQAILTRCHDTFEEIKAIVDKTAKTDEGGSRKTSKRARLTWPVKSNKTELLKSRLESLKSSLMLLLQVLSVAKDWAVGTFEPQSVTQRSESIRELYRREQAALTAVSELEKSLNASSLDGSLDREETVTSQDNDAACAPLASSMKCEQDMTGIERPVIFTSLYRHAETHLSLSHLTDDRGQKEISSVQNPDTLQARNELVNTSPTLEDHDKTDCLRQLETLQYDTDLLLRYIRHVQDRLLRGFMSAAQVKAGLRLQYDRFCGSAEKAVQRDTQSVRLARLAQGTDDARRYPQSVAQRQAQQSQMQNMPSKPSPSNSDKQPSAQDVTGEAREDAGVSGQALSSYQEQLLSLERQNKHRLLAARQEQEGVPTQPAKSSRMPPPPDANERSEIPFALDFAVEGPDVKENFDFDSFLHNTDDNSSFAQDFDTPQSHDRSDWPAHVIHTKAESMADTTPHTPLDSTNRFARSMSPGRASTHETIPRRQPSVSLQQQQETDSMNAKIAPAEGCQVSSRIAQRDYRKTLKRKRSVSDEDADDDSTTAANSPSSTRVDDLHCADDSTWTSHPVTQPGARGRFGCNLTGFPLIVSERQESSEMDKMAAISDDDTIDSMPQQDVEFRPDFVVDASDVTKALDFDPTFPSTHQDLQRSFSSFTPEGLALPEREAEALEDARLKRDNLTEENAAFLDQLKEDIQYGSAGGIMESGASTSFPESIQPLVGRIIEDIRPAAFKLETGDSLFIGREVDIVQELLRRWTNVSIPTAS</sequence>
<dbReference type="OrthoDB" id="5431013at2759"/>
<feature type="region of interest" description="Disordered" evidence="1">
    <location>
        <begin position="354"/>
        <end position="412"/>
    </location>
</feature>
<gene>
    <name evidence="2" type="ORF">FKW77_002758</name>
</gene>
<dbReference type="GO" id="GO:0006355">
    <property type="term" value="P:regulation of DNA-templated transcription"/>
    <property type="evidence" value="ECO:0007669"/>
    <property type="project" value="InterPro"/>
</dbReference>
<name>A0A517L0Z3_9PEZI</name>
<dbReference type="EMBL" id="CP042187">
    <property type="protein sequence ID" value="QDS69303.1"/>
    <property type="molecule type" value="Genomic_DNA"/>
</dbReference>
<feature type="compositionally biased region" description="Low complexity" evidence="1">
    <location>
        <begin position="610"/>
        <end position="619"/>
    </location>
</feature>
<reference evidence="2 3" key="1">
    <citation type="submission" date="2019-07" db="EMBL/GenBank/DDBJ databases">
        <title>Finished genome of Venturia effusa.</title>
        <authorList>
            <person name="Young C.A."/>
            <person name="Cox M.P."/>
            <person name="Ganley A.R.D."/>
            <person name="David W.J."/>
        </authorList>
    </citation>
    <scope>NUCLEOTIDE SEQUENCE [LARGE SCALE GENOMIC DNA]</scope>
    <source>
        <strain evidence="3">albino</strain>
    </source>
</reference>
<evidence type="ECO:0000313" key="2">
    <source>
        <dbReference type="EMBL" id="QDS69303.1"/>
    </source>
</evidence>
<organism evidence="2 3">
    <name type="scientific">Venturia effusa</name>
    <dbReference type="NCBI Taxonomy" id="50376"/>
    <lineage>
        <taxon>Eukaryota</taxon>
        <taxon>Fungi</taxon>
        <taxon>Dikarya</taxon>
        <taxon>Ascomycota</taxon>
        <taxon>Pezizomycotina</taxon>
        <taxon>Dothideomycetes</taxon>
        <taxon>Pleosporomycetidae</taxon>
        <taxon>Venturiales</taxon>
        <taxon>Venturiaceae</taxon>
        <taxon>Venturia</taxon>
    </lineage>
</organism>
<protein>
    <recommendedName>
        <fullName evidence="4">Fungal N-terminal domain-containing protein</fullName>
    </recommendedName>
</protein>
<feature type="compositionally biased region" description="Polar residues" evidence="1">
    <location>
        <begin position="556"/>
        <end position="569"/>
    </location>
</feature>
<proteinExistence type="predicted"/>
<dbReference type="PANTHER" id="PTHR36167">
    <property type="entry name" value="C2H2 FINGER DOMAIN TRANSCRIPTION FACTOR (EUROFUNG)-RELATED"/>
    <property type="match status" value="1"/>
</dbReference>
<evidence type="ECO:0000256" key="1">
    <source>
        <dbReference type="SAM" id="MobiDB-lite"/>
    </source>
</evidence>
<dbReference type="Proteomes" id="UP000316270">
    <property type="component" value="Chromosome 3"/>
</dbReference>
<dbReference type="InterPro" id="IPR039327">
    <property type="entry name" value="CON7-like"/>
</dbReference>